<accession>A0A6J8DXL8</accession>
<reference evidence="1 2" key="1">
    <citation type="submission" date="2020-06" db="EMBL/GenBank/DDBJ databases">
        <authorList>
            <person name="Li R."/>
            <person name="Bekaert M."/>
        </authorList>
    </citation>
    <scope>NUCLEOTIDE SEQUENCE [LARGE SCALE GENOMIC DNA]</scope>
    <source>
        <strain evidence="2">wild</strain>
    </source>
</reference>
<dbReference type="OrthoDB" id="6148231at2759"/>
<keyword evidence="2" id="KW-1185">Reference proteome</keyword>
<sequence>MHLERKPRVNHGEEKNNHNIPEQDAVIKCTQICKQQFSGKSCAKIVQVKIHRSDCPNKTITSYAILDDQSNKTLVNVLDITGDALEYRLTSRAGVIKNSFLSQEGEQSPPVRASTTSMALKKVQATKASESNLSRHDDTLLSQVGTSIVTFLNNIPAAIETPLCR</sequence>
<name>A0A6J8DXL8_MYTCO</name>
<proteinExistence type="predicted"/>
<evidence type="ECO:0000313" key="1">
    <source>
        <dbReference type="EMBL" id="CAC5412860.1"/>
    </source>
</evidence>
<evidence type="ECO:0000313" key="2">
    <source>
        <dbReference type="Proteomes" id="UP000507470"/>
    </source>
</evidence>
<protein>
    <submittedName>
        <fullName evidence="1">Uncharacterized protein</fullName>
    </submittedName>
</protein>
<organism evidence="1 2">
    <name type="scientific">Mytilus coruscus</name>
    <name type="common">Sea mussel</name>
    <dbReference type="NCBI Taxonomy" id="42192"/>
    <lineage>
        <taxon>Eukaryota</taxon>
        <taxon>Metazoa</taxon>
        <taxon>Spiralia</taxon>
        <taxon>Lophotrochozoa</taxon>
        <taxon>Mollusca</taxon>
        <taxon>Bivalvia</taxon>
        <taxon>Autobranchia</taxon>
        <taxon>Pteriomorphia</taxon>
        <taxon>Mytilida</taxon>
        <taxon>Mytiloidea</taxon>
        <taxon>Mytilidae</taxon>
        <taxon>Mytilinae</taxon>
        <taxon>Mytilus</taxon>
    </lineage>
</organism>
<gene>
    <name evidence="1" type="ORF">MCOR_45832</name>
</gene>
<dbReference type="Proteomes" id="UP000507470">
    <property type="component" value="Unassembled WGS sequence"/>
</dbReference>
<dbReference type="EMBL" id="CACVKT020008111">
    <property type="protein sequence ID" value="CAC5412860.1"/>
    <property type="molecule type" value="Genomic_DNA"/>
</dbReference>
<dbReference type="AlphaFoldDB" id="A0A6J8DXL8"/>